<gene>
    <name evidence="1" type="ORF">HGB48_13285</name>
</gene>
<sequence>MQTFLPYADFTATARALDRRRLGKQRVETIQVLRALTVPGYGWRRHPAALMWTGYEEALVRYGLDVCDRWRGLGHADTCAGTLVADLAAAKGTRRPRRQDRLAAAGELPPWLGDPAFHLSHRSALVRKDPGFYRPLFPDVPDDLPYVWPASDRPPHDADGGG</sequence>
<protein>
    <submittedName>
        <fullName evidence="1">Cytoplasmic protein</fullName>
    </submittedName>
</protein>
<reference evidence="1 2" key="1">
    <citation type="submission" date="2020-04" db="EMBL/GenBank/DDBJ databases">
        <title>MicrobeNet Type strains.</title>
        <authorList>
            <person name="Nicholson A.C."/>
        </authorList>
    </citation>
    <scope>NUCLEOTIDE SEQUENCE [LARGE SCALE GENOMIC DNA]</scope>
    <source>
        <strain evidence="1 2">ATCC BAA-277</strain>
    </source>
</reference>
<evidence type="ECO:0000313" key="2">
    <source>
        <dbReference type="Proteomes" id="UP000579250"/>
    </source>
</evidence>
<dbReference type="RefSeq" id="WP_067633409.1">
    <property type="nucleotide sequence ID" value="NZ_JAAXPI010000014.1"/>
</dbReference>
<accession>A0A846YV00</accession>
<keyword evidence="2" id="KW-1185">Reference proteome</keyword>
<dbReference type="EMBL" id="JAAXPI010000014">
    <property type="protein sequence ID" value="NKZ04720.1"/>
    <property type="molecule type" value="Genomic_DNA"/>
</dbReference>
<dbReference type="Proteomes" id="UP000579250">
    <property type="component" value="Unassembled WGS sequence"/>
</dbReference>
<dbReference type="InterPro" id="IPR004260">
    <property type="entry name" value="Pyr-dimer_DNA_glycosylase"/>
</dbReference>
<comment type="caution">
    <text evidence="1">The sequence shown here is derived from an EMBL/GenBank/DDBJ whole genome shotgun (WGS) entry which is preliminary data.</text>
</comment>
<proteinExistence type="predicted"/>
<evidence type="ECO:0000313" key="1">
    <source>
        <dbReference type="EMBL" id="NKZ04720.1"/>
    </source>
</evidence>
<organism evidence="1 2">
    <name type="scientific">Actinomadura latina</name>
    <dbReference type="NCBI Taxonomy" id="163603"/>
    <lineage>
        <taxon>Bacteria</taxon>
        <taxon>Bacillati</taxon>
        <taxon>Actinomycetota</taxon>
        <taxon>Actinomycetes</taxon>
        <taxon>Streptosporangiales</taxon>
        <taxon>Thermomonosporaceae</taxon>
        <taxon>Actinomadura</taxon>
    </lineage>
</organism>
<name>A0A846YV00_9ACTN</name>
<dbReference type="Pfam" id="PF03013">
    <property type="entry name" value="Pyr_excise"/>
    <property type="match status" value="1"/>
</dbReference>
<dbReference type="NCBIfam" id="NF038085">
    <property type="entry name" value="MSMEG_6728_fam"/>
    <property type="match status" value="1"/>
</dbReference>
<dbReference type="AlphaFoldDB" id="A0A846YV00"/>